<dbReference type="EMBL" id="CAJRAF010000001">
    <property type="protein sequence ID" value="CAG4988416.1"/>
    <property type="molecule type" value="Genomic_DNA"/>
</dbReference>
<evidence type="ECO:0000313" key="3">
    <source>
        <dbReference type="Proteomes" id="UP000680038"/>
    </source>
</evidence>
<dbReference type="SUPFAM" id="SSF52266">
    <property type="entry name" value="SGNH hydrolase"/>
    <property type="match status" value="1"/>
</dbReference>
<dbReference type="RefSeq" id="WP_215236896.1">
    <property type="nucleotide sequence ID" value="NZ_CAJRAF010000001.1"/>
</dbReference>
<organism evidence="2 3">
    <name type="scientific">Dyadobacter helix</name>
    <dbReference type="NCBI Taxonomy" id="2822344"/>
    <lineage>
        <taxon>Bacteria</taxon>
        <taxon>Pseudomonadati</taxon>
        <taxon>Bacteroidota</taxon>
        <taxon>Cytophagia</taxon>
        <taxon>Cytophagales</taxon>
        <taxon>Spirosomataceae</taxon>
        <taxon>Dyadobacter</taxon>
    </lineage>
</organism>
<feature type="domain" description="DUF4886" evidence="1">
    <location>
        <begin position="43"/>
        <end position="171"/>
    </location>
</feature>
<keyword evidence="3" id="KW-1185">Reference proteome</keyword>
<evidence type="ECO:0000259" key="1">
    <source>
        <dbReference type="Pfam" id="PF16227"/>
    </source>
</evidence>
<comment type="caution">
    <text evidence="2">The sequence shown here is derived from an EMBL/GenBank/DDBJ whole genome shotgun (WGS) entry which is preliminary data.</text>
</comment>
<dbReference type="InterPro" id="IPR036514">
    <property type="entry name" value="SGNH_hydro_sf"/>
</dbReference>
<evidence type="ECO:0000313" key="2">
    <source>
        <dbReference type="EMBL" id="CAG4988416.1"/>
    </source>
</evidence>
<name>A0A916N3W2_9BACT</name>
<sequence>MVKANQKYSIAAFILILIYSFAVTGTPYRLGDGGADSDTLRLFLIGNSFSQNATRYLPQLAAEGGHPLKIGRAELGGCSLQRHWEIAEAAEKNPDDPKGKAYGGKSLRELLSAGTWDVITIQQNSMNSGDVTTYMPYARKLYDLVKSIQPNARVVMQQTWAYRTDAKKFTQTANNQFATNAQEMWKKSRAAYHSIAKELGIRLLPVGDAFWKINSAPQWAYQPDTRFNFEDPKYPVLPTQLYSLHVGYRYDNSQKLAFDGNHANEAGCFLGGLVWYAVLFQESPVKLKFKPENVEDDFAKQLRKVAREVTKGM</sequence>
<dbReference type="AlphaFoldDB" id="A0A916N3W2"/>
<dbReference type="Pfam" id="PF16227">
    <property type="entry name" value="DUF4886"/>
    <property type="match status" value="1"/>
</dbReference>
<dbReference type="InterPro" id="IPR032616">
    <property type="entry name" value="DUF4886"/>
</dbReference>
<dbReference type="Proteomes" id="UP000680038">
    <property type="component" value="Unassembled WGS sequence"/>
</dbReference>
<protein>
    <recommendedName>
        <fullName evidence="1">DUF4886 domain-containing protein</fullName>
    </recommendedName>
</protein>
<reference evidence="2" key="1">
    <citation type="submission" date="2021-04" db="EMBL/GenBank/DDBJ databases">
        <authorList>
            <person name="Rodrigo-Torres L."/>
            <person name="Arahal R. D."/>
            <person name="Lucena T."/>
        </authorList>
    </citation>
    <scope>NUCLEOTIDE SEQUENCE</scope>
    <source>
        <strain evidence="2">CECT 9275</strain>
    </source>
</reference>
<gene>
    <name evidence="2" type="ORF">DYBT9275_00077</name>
</gene>
<dbReference type="GO" id="GO:0016788">
    <property type="term" value="F:hydrolase activity, acting on ester bonds"/>
    <property type="evidence" value="ECO:0007669"/>
    <property type="project" value="UniProtKB-ARBA"/>
</dbReference>
<dbReference type="Gene3D" id="3.40.50.1110">
    <property type="entry name" value="SGNH hydrolase"/>
    <property type="match status" value="1"/>
</dbReference>
<accession>A0A916N3W2</accession>
<proteinExistence type="predicted"/>